<dbReference type="AlphaFoldDB" id="A0A6A1W8S3"/>
<sequence>MSQVLRTGENSAWNTWYKLTSRFIDREFPQQKVFNVFPHGVFVSFVTFATLKILCV</sequence>
<comment type="caution">
    <text evidence="1">The sequence shown here is derived from an EMBL/GenBank/DDBJ whole genome shotgun (WGS) entry which is preliminary data.</text>
</comment>
<proteinExistence type="predicted"/>
<gene>
    <name evidence="1" type="ORF">CJ030_MR3G008343</name>
</gene>
<protein>
    <submittedName>
        <fullName evidence="1">Uncharacterized protein</fullName>
    </submittedName>
</protein>
<reference evidence="1 2" key="1">
    <citation type="journal article" date="2019" name="Plant Biotechnol. J.">
        <title>The red bayberry genome and genetic basis of sex determination.</title>
        <authorList>
            <person name="Jia H.M."/>
            <person name="Jia H.J."/>
            <person name="Cai Q.L."/>
            <person name="Wang Y."/>
            <person name="Zhao H.B."/>
            <person name="Yang W.F."/>
            <person name="Wang G.Y."/>
            <person name="Li Y.H."/>
            <person name="Zhan D.L."/>
            <person name="Shen Y.T."/>
            <person name="Niu Q.F."/>
            <person name="Chang L."/>
            <person name="Qiu J."/>
            <person name="Zhao L."/>
            <person name="Xie H.B."/>
            <person name="Fu W.Y."/>
            <person name="Jin J."/>
            <person name="Li X.W."/>
            <person name="Jiao Y."/>
            <person name="Zhou C.C."/>
            <person name="Tu T."/>
            <person name="Chai C.Y."/>
            <person name="Gao J.L."/>
            <person name="Fan L.J."/>
            <person name="van de Weg E."/>
            <person name="Wang J.Y."/>
            <person name="Gao Z.S."/>
        </authorList>
    </citation>
    <scope>NUCLEOTIDE SEQUENCE [LARGE SCALE GENOMIC DNA]</scope>
    <source>
        <tissue evidence="1">Leaves</tissue>
    </source>
</reference>
<name>A0A6A1W8S3_9ROSI</name>
<evidence type="ECO:0000313" key="1">
    <source>
        <dbReference type="EMBL" id="KAB1219190.1"/>
    </source>
</evidence>
<accession>A0A6A1W8S3</accession>
<evidence type="ECO:0000313" key="2">
    <source>
        <dbReference type="Proteomes" id="UP000516437"/>
    </source>
</evidence>
<dbReference type="Proteomes" id="UP000516437">
    <property type="component" value="Chromosome 3"/>
</dbReference>
<organism evidence="1 2">
    <name type="scientific">Morella rubra</name>
    <name type="common">Chinese bayberry</name>
    <dbReference type="NCBI Taxonomy" id="262757"/>
    <lineage>
        <taxon>Eukaryota</taxon>
        <taxon>Viridiplantae</taxon>
        <taxon>Streptophyta</taxon>
        <taxon>Embryophyta</taxon>
        <taxon>Tracheophyta</taxon>
        <taxon>Spermatophyta</taxon>
        <taxon>Magnoliopsida</taxon>
        <taxon>eudicotyledons</taxon>
        <taxon>Gunneridae</taxon>
        <taxon>Pentapetalae</taxon>
        <taxon>rosids</taxon>
        <taxon>fabids</taxon>
        <taxon>Fagales</taxon>
        <taxon>Myricaceae</taxon>
        <taxon>Morella</taxon>
    </lineage>
</organism>
<dbReference type="EMBL" id="RXIC02000021">
    <property type="protein sequence ID" value="KAB1219190.1"/>
    <property type="molecule type" value="Genomic_DNA"/>
</dbReference>
<keyword evidence="2" id="KW-1185">Reference proteome</keyword>